<dbReference type="InterPro" id="IPR014879">
    <property type="entry name" value="Spo0A_C"/>
</dbReference>
<keyword evidence="2" id="KW-0648">Protein biosynthesis</keyword>
<dbReference type="GO" id="GO:0003677">
    <property type="term" value="F:DNA binding"/>
    <property type="evidence" value="ECO:0007669"/>
    <property type="project" value="InterPro"/>
</dbReference>
<reference evidence="2" key="1">
    <citation type="journal article" date="2021" name="Proc. Natl. Acad. Sci. U.S.A.">
        <title>A Catalog of Tens of Thousands of Viruses from Human Metagenomes Reveals Hidden Associations with Chronic Diseases.</title>
        <authorList>
            <person name="Tisza M.J."/>
            <person name="Buck C.B."/>
        </authorList>
    </citation>
    <scope>NUCLEOTIDE SEQUENCE</scope>
    <source>
        <strain evidence="2">CtSGm32</strain>
    </source>
</reference>
<evidence type="ECO:0000259" key="1">
    <source>
        <dbReference type="Pfam" id="PF08769"/>
    </source>
</evidence>
<evidence type="ECO:0000313" key="2">
    <source>
        <dbReference type="EMBL" id="DAD95966.1"/>
    </source>
</evidence>
<keyword evidence="2" id="KW-0396">Initiation factor</keyword>
<dbReference type="GO" id="GO:0005509">
    <property type="term" value="F:calcium ion binding"/>
    <property type="evidence" value="ECO:0007669"/>
    <property type="project" value="InterPro"/>
</dbReference>
<sequence>MNNRDEIKQELIGLGFNVNSKGIAYFIDAIEYIKENTLEWETMTIYEFIAKKHNSTISRVERTMRFAIEPAIKNIQEKYRYYYKINTSKFLNLIRIQMI</sequence>
<dbReference type="Gene3D" id="1.10.10.10">
    <property type="entry name" value="Winged helix-like DNA-binding domain superfamily/Winged helix DNA-binding domain"/>
    <property type="match status" value="1"/>
</dbReference>
<proteinExistence type="predicted"/>
<dbReference type="GO" id="GO:0003700">
    <property type="term" value="F:DNA-binding transcription factor activity"/>
    <property type="evidence" value="ECO:0007669"/>
    <property type="project" value="InterPro"/>
</dbReference>
<dbReference type="SUPFAM" id="SSF46894">
    <property type="entry name" value="C-terminal effector domain of the bipartite response regulators"/>
    <property type="match status" value="1"/>
</dbReference>
<dbReference type="Pfam" id="PF08769">
    <property type="entry name" value="Spo0A_C"/>
    <property type="match status" value="1"/>
</dbReference>
<dbReference type="GO" id="GO:0042173">
    <property type="term" value="P:regulation of sporulation resulting in formation of a cellular spore"/>
    <property type="evidence" value="ECO:0007669"/>
    <property type="project" value="InterPro"/>
</dbReference>
<organism evidence="2">
    <name type="scientific">Myoviridae sp. ctSGm32</name>
    <dbReference type="NCBI Taxonomy" id="2826653"/>
    <lineage>
        <taxon>Viruses</taxon>
        <taxon>Duplodnaviria</taxon>
        <taxon>Heunggongvirae</taxon>
        <taxon>Uroviricota</taxon>
        <taxon>Caudoviricetes</taxon>
    </lineage>
</organism>
<dbReference type="InterPro" id="IPR036388">
    <property type="entry name" value="WH-like_DNA-bd_sf"/>
</dbReference>
<dbReference type="InterPro" id="IPR016032">
    <property type="entry name" value="Sig_transdc_resp-reg_C-effctor"/>
</dbReference>
<feature type="domain" description="Sporulation initiation factor Spo0A C-terminal" evidence="1">
    <location>
        <begin position="8"/>
        <end position="76"/>
    </location>
</feature>
<name>A0A8S5NMK9_9CAUD</name>
<protein>
    <submittedName>
        <fullName evidence="2">Sporulation initiation factor Spo0A C terminal</fullName>
    </submittedName>
</protein>
<accession>A0A8S5NMK9</accession>
<dbReference type="EMBL" id="BK015207">
    <property type="protein sequence ID" value="DAD95966.1"/>
    <property type="molecule type" value="Genomic_DNA"/>
</dbReference>